<dbReference type="SUPFAM" id="SSF54506">
    <property type="entry name" value="Diaminopimelate epimerase-like"/>
    <property type="match status" value="1"/>
</dbReference>
<dbReference type="PANTHER" id="PTHR33442:SF1">
    <property type="entry name" value="TRANS-3-HYDROXY-L-PROLINE DEHYDRATASE"/>
    <property type="match status" value="1"/>
</dbReference>
<comment type="caution">
    <text evidence="2">The sequence shown here is derived from an EMBL/GenBank/DDBJ whole genome shotgun (WGS) entry which is preliminary data.</text>
</comment>
<gene>
    <name evidence="2" type="ORF">J0A65_07730</name>
</gene>
<dbReference type="PIRSF" id="PIRSF029792">
    <property type="entry name" value="Pro_racemase"/>
    <property type="match status" value="1"/>
</dbReference>
<dbReference type="InterPro" id="IPR008794">
    <property type="entry name" value="Pro_racemase_fam"/>
</dbReference>
<organism evidence="2 3">
    <name type="scientific">Bowmanella yangjiangensis</name>
    <dbReference type="NCBI Taxonomy" id="2811230"/>
    <lineage>
        <taxon>Bacteria</taxon>
        <taxon>Pseudomonadati</taxon>
        <taxon>Pseudomonadota</taxon>
        <taxon>Gammaproteobacteria</taxon>
        <taxon>Alteromonadales</taxon>
        <taxon>Alteromonadaceae</taxon>
        <taxon>Bowmanella</taxon>
    </lineage>
</organism>
<protein>
    <submittedName>
        <fullName evidence="2">Proline racemase family protein</fullName>
    </submittedName>
</protein>
<dbReference type="SFLD" id="SFLDS00028">
    <property type="entry name" value="Proline_Racemase"/>
    <property type="match status" value="1"/>
</dbReference>
<dbReference type="Pfam" id="PF05544">
    <property type="entry name" value="Pro_racemase"/>
    <property type="match status" value="1"/>
</dbReference>
<accession>A0ABS3CSZ4</accession>
<evidence type="ECO:0000313" key="3">
    <source>
        <dbReference type="Proteomes" id="UP000663992"/>
    </source>
</evidence>
<dbReference type="Proteomes" id="UP000663992">
    <property type="component" value="Unassembled WGS sequence"/>
</dbReference>
<sequence length="341" mass="37493">MQVRPENLRGYPQLHCLDLHTAGEPLRIVLSGYPSIPGNSMLAKRRYLMANLDHLRQLLMYEPRGHADMYGALITEPVSGDGDMGVLFMHNEGYSSMCGHGILALVTALAETGAISLTHPATVRIDAPAGRIQAYAEMQQDKLHVSFDCVPSFVEATHQYIELPGVGRVDYDIAFGGAYYAYVDADKLGLDCSVANARQLIDLGRRLKQAIMPRHQLIHPEEADLGFLYGVIFTSDKVEHSTSHSRHVCIFADGELDRSPTGTGVSGRAALLRYKAAWSGSAPIQIESIIGSTMSVSISHEQIFGPFQAVIPRVSGRAYITGEHRFMLHAQDPFPQGFFIR</sequence>
<evidence type="ECO:0000313" key="2">
    <source>
        <dbReference type="EMBL" id="MBN7819750.1"/>
    </source>
</evidence>
<reference evidence="2 3" key="1">
    <citation type="submission" date="2021-03" db="EMBL/GenBank/DDBJ databases">
        <title>novel species isolated from a fishpond in China.</title>
        <authorList>
            <person name="Lu H."/>
            <person name="Cai Z."/>
        </authorList>
    </citation>
    <scope>NUCLEOTIDE SEQUENCE [LARGE SCALE GENOMIC DNA]</scope>
    <source>
        <strain evidence="2 3">Y57</strain>
    </source>
</reference>
<proteinExistence type="inferred from homology"/>
<dbReference type="PANTHER" id="PTHR33442">
    <property type="entry name" value="TRANS-3-HYDROXY-L-PROLINE DEHYDRATASE"/>
    <property type="match status" value="1"/>
</dbReference>
<dbReference type="Gene3D" id="3.10.310.10">
    <property type="entry name" value="Diaminopimelate Epimerase, Chain A, domain 1"/>
    <property type="match status" value="2"/>
</dbReference>
<dbReference type="RefSeq" id="WP_206593578.1">
    <property type="nucleotide sequence ID" value="NZ_JAFKCS010000005.1"/>
</dbReference>
<name>A0ABS3CSZ4_9ALTE</name>
<evidence type="ECO:0000256" key="1">
    <source>
        <dbReference type="ARBA" id="ARBA00007529"/>
    </source>
</evidence>
<keyword evidence="3" id="KW-1185">Reference proteome</keyword>
<comment type="similarity">
    <text evidence="1">Belongs to the proline racemase family.</text>
</comment>
<dbReference type="EMBL" id="JAFKCS010000005">
    <property type="protein sequence ID" value="MBN7819750.1"/>
    <property type="molecule type" value="Genomic_DNA"/>
</dbReference>